<evidence type="ECO:0000313" key="2">
    <source>
        <dbReference type="EMBL" id="KAJ3174860.1"/>
    </source>
</evidence>
<dbReference type="Gene3D" id="3.60.15.10">
    <property type="entry name" value="Ribonuclease Z/Hydroxyacylglutathione hydrolase-like"/>
    <property type="match status" value="1"/>
</dbReference>
<dbReference type="Proteomes" id="UP001212152">
    <property type="component" value="Unassembled WGS sequence"/>
</dbReference>
<dbReference type="AlphaFoldDB" id="A0AAD5XKW0"/>
<protein>
    <recommendedName>
        <fullName evidence="1">Metallo-beta-lactamase domain-containing protein</fullName>
    </recommendedName>
</protein>
<gene>
    <name evidence="2" type="ORF">HDU87_006652</name>
</gene>
<dbReference type="InterPro" id="IPR001279">
    <property type="entry name" value="Metallo-B-lactamas"/>
</dbReference>
<keyword evidence="3" id="KW-1185">Reference proteome</keyword>
<dbReference type="InterPro" id="IPR036866">
    <property type="entry name" value="RibonucZ/Hydroxyglut_hydro"/>
</dbReference>
<dbReference type="InterPro" id="IPR052159">
    <property type="entry name" value="Competence_DNA_uptake"/>
</dbReference>
<sequence length="903" mass="101202">MNSSLGTEDLSSFPAIGRELRKRSRQLYKTANDAEQAAKRVIPANGGGGPCIHGDDLLKLLPLLQVREEDLARGAQLRLITARLCGGIGEVPSSSARAAKQLREQARAARIAVLLERERSPRLEENLMRFDVFKLQVHVSEHSVRDLFIHVHQKGLLVSVFPYSPTSTSTPLKVSHCTFKTFAFSHENDDDDGVPNSLRGNFEKASNARDLRDSTAAMLYFKHGSHVSAWDIETPSSDEDLQRVMDRAIDLSNIKTDCFLVIGAPQGLEQDLMADLYYMARSVEVGATDALAFLQEVRDADLNKPFASNTKLYDKDNKRIRVRFLWNPDVETLEKELRHMMAQLFGATVRFAYSGHGNECGCVELRDGRYSGWRLRCLFDRCGPPHFPETSFLLNCCFATAVAESMLSDQDDVQGCYTQRLATMAKINLSACDSDRQFEQNFLKCIKWLLEKLDGRTFSQWKVDGVIVFIVPTSGGRLSPIGALPILYNLPSEVPPAVQELEQESKSRKNNYYPGHWDRAEYCTTQLPLGSVVEYDLSRTPICPSSGVRIRLFQSEEGDSTLVQTNDCSVLIDGGYLSTCRDPDDEKRRAGRTMPAWRHLRHLDVLDAIILTHGDMDHAEGLAALMQRKKIRPREGPVVKGVLVQADSARWPGRARGWSIGNHIADLTTKYADQLDVNEEICLQTAVSSTVSSTTSFPGFPLKKYFATELAIKFQCLLPTPEVQVKVAKHLSEAKARPGRLTLINSSGIVLMATAEGQKRMLFTGDADGKDIAEALRIALSKEVIPGEEPPFIFDYVDIPHHGAKSNNLQSLLDVVKAKHLAISTNGENHNHPHADTITQVKGYLKKYPDSCVYLNYREHVFYDKKTKVRKTRNILDEFADDEAVCRRVIIPDLDHRHRDIHL</sequence>
<dbReference type="SUPFAM" id="SSF56281">
    <property type="entry name" value="Metallo-hydrolase/oxidoreductase"/>
    <property type="match status" value="1"/>
</dbReference>
<evidence type="ECO:0000313" key="3">
    <source>
        <dbReference type="Proteomes" id="UP001212152"/>
    </source>
</evidence>
<comment type="caution">
    <text evidence="2">The sequence shown here is derived from an EMBL/GenBank/DDBJ whole genome shotgun (WGS) entry which is preliminary data.</text>
</comment>
<organism evidence="2 3">
    <name type="scientific">Geranomyces variabilis</name>
    <dbReference type="NCBI Taxonomy" id="109894"/>
    <lineage>
        <taxon>Eukaryota</taxon>
        <taxon>Fungi</taxon>
        <taxon>Fungi incertae sedis</taxon>
        <taxon>Chytridiomycota</taxon>
        <taxon>Chytridiomycota incertae sedis</taxon>
        <taxon>Chytridiomycetes</taxon>
        <taxon>Spizellomycetales</taxon>
        <taxon>Powellomycetaceae</taxon>
        <taxon>Geranomyces</taxon>
    </lineage>
</organism>
<feature type="domain" description="Metallo-beta-lactamase" evidence="1">
    <location>
        <begin position="558"/>
        <end position="665"/>
    </location>
</feature>
<dbReference type="PANTHER" id="PTHR30619:SF1">
    <property type="entry name" value="RECOMBINATION PROTEIN 2"/>
    <property type="match status" value="1"/>
</dbReference>
<accession>A0AAD5XKW0</accession>
<dbReference type="Pfam" id="PF00753">
    <property type="entry name" value="Lactamase_B"/>
    <property type="match status" value="1"/>
</dbReference>
<dbReference type="PANTHER" id="PTHR30619">
    <property type="entry name" value="DNA INTERNALIZATION/COMPETENCE PROTEIN COMEC/REC2"/>
    <property type="match status" value="1"/>
</dbReference>
<name>A0AAD5XKW0_9FUNG</name>
<dbReference type="EMBL" id="JADGJQ010000059">
    <property type="protein sequence ID" value="KAJ3174860.1"/>
    <property type="molecule type" value="Genomic_DNA"/>
</dbReference>
<proteinExistence type="predicted"/>
<evidence type="ECO:0000259" key="1">
    <source>
        <dbReference type="Pfam" id="PF00753"/>
    </source>
</evidence>
<reference evidence="2" key="1">
    <citation type="submission" date="2020-05" db="EMBL/GenBank/DDBJ databases">
        <title>Phylogenomic resolution of chytrid fungi.</title>
        <authorList>
            <person name="Stajich J.E."/>
            <person name="Amses K."/>
            <person name="Simmons R."/>
            <person name="Seto K."/>
            <person name="Myers J."/>
            <person name="Bonds A."/>
            <person name="Quandt C.A."/>
            <person name="Barry K."/>
            <person name="Liu P."/>
            <person name="Grigoriev I."/>
            <person name="Longcore J.E."/>
            <person name="James T.Y."/>
        </authorList>
    </citation>
    <scope>NUCLEOTIDE SEQUENCE</scope>
    <source>
        <strain evidence="2">JEL0379</strain>
    </source>
</reference>